<sequence>MTRPTANAPALRSDPEPPRTADVVVVGAGITGASIAHHLALLGVRVAVVEQAPRPAAGATGPSGGMVRAYDTDPVVADLAAASLAVYRDPRRWSAGRSPLRTVGAVTVADPACEQVLRRAAEDLAAACPDTSAHVVADRDEAMGVRLDGGIALVEPDAGWVPPADVTEDWLRRALADGASLHCGVRVLGVEAEGGRPVVRTTAGDVRAGTVIAATGPWTARPPRGLAPRSAVRSRSIQVGIVRRPADTPPHATFIDLRTGVYGKPVDAAHSLVGMPHLVWDAPFDAAPDPAHALATTRAAHPYLPWARDAEQVSVVRAADGYGDGSHLLTRTESPHVWSVRGWNGGGVKTAPEAGRRIAELHVSDELTTRI</sequence>
<keyword evidence="5" id="KW-1185">Reference proteome</keyword>
<accession>A0ABY4TH62</accession>
<reference evidence="4" key="1">
    <citation type="submission" date="2022-04" db="EMBL/GenBank/DDBJ databases">
        <title>Systematic whole-genome sequencing reveals an unexpected diversity among actinomycetoma pathogens and provides insights into their antibacterial susceptibilities.</title>
        <authorList>
            <person name="Watson A.K."/>
            <person name="Kepplinger B."/>
            <person name="Bakhiet S.M."/>
            <person name="Mhmoud N.A."/>
            <person name="Chapman J."/>
            <person name="Allenby N."/>
            <person name="Mickiewicz K."/>
            <person name="Goodfellow M."/>
            <person name="Fahal A.H."/>
            <person name="Errington J."/>
        </authorList>
    </citation>
    <scope>NUCLEOTIDE SEQUENCE</scope>
    <source>
        <strain evidence="4">SD 504</strain>
    </source>
</reference>
<dbReference type="RefSeq" id="WP_010469585.1">
    <property type="nucleotide sequence ID" value="NZ_CP095474.1"/>
</dbReference>
<keyword evidence="1" id="KW-0560">Oxidoreductase</keyword>
<evidence type="ECO:0000256" key="1">
    <source>
        <dbReference type="ARBA" id="ARBA00023002"/>
    </source>
</evidence>
<dbReference type="InterPro" id="IPR006076">
    <property type="entry name" value="FAD-dep_OxRdtase"/>
</dbReference>
<dbReference type="Gene3D" id="3.30.9.10">
    <property type="entry name" value="D-Amino Acid Oxidase, subunit A, domain 2"/>
    <property type="match status" value="1"/>
</dbReference>
<protein>
    <submittedName>
        <fullName evidence="4">FAD-binding oxidoreductase</fullName>
    </submittedName>
</protein>
<organism evidence="4 5">
    <name type="scientific">Streptomyces sudanensis</name>
    <dbReference type="NCBI Taxonomy" id="436397"/>
    <lineage>
        <taxon>Bacteria</taxon>
        <taxon>Bacillati</taxon>
        <taxon>Actinomycetota</taxon>
        <taxon>Actinomycetes</taxon>
        <taxon>Kitasatosporales</taxon>
        <taxon>Streptomycetaceae</taxon>
        <taxon>Streptomyces</taxon>
    </lineage>
</organism>
<gene>
    <name evidence="4" type="ORF">MW084_22420</name>
</gene>
<evidence type="ECO:0000313" key="4">
    <source>
        <dbReference type="EMBL" id="URN18240.1"/>
    </source>
</evidence>
<dbReference type="PANTHER" id="PTHR13847">
    <property type="entry name" value="SARCOSINE DEHYDROGENASE-RELATED"/>
    <property type="match status" value="1"/>
</dbReference>
<name>A0ABY4TH62_9ACTN</name>
<proteinExistence type="predicted"/>
<dbReference type="PANTHER" id="PTHR13847:SF287">
    <property type="entry name" value="FAD-DEPENDENT OXIDOREDUCTASE DOMAIN-CONTAINING PROTEIN 1"/>
    <property type="match status" value="1"/>
</dbReference>
<dbReference type="EMBL" id="CP095474">
    <property type="protein sequence ID" value="URN18240.1"/>
    <property type="molecule type" value="Genomic_DNA"/>
</dbReference>
<dbReference type="InterPro" id="IPR036188">
    <property type="entry name" value="FAD/NAD-bd_sf"/>
</dbReference>
<evidence type="ECO:0000256" key="2">
    <source>
        <dbReference type="SAM" id="MobiDB-lite"/>
    </source>
</evidence>
<dbReference type="SUPFAM" id="SSF51905">
    <property type="entry name" value="FAD/NAD(P)-binding domain"/>
    <property type="match status" value="1"/>
</dbReference>
<feature type="domain" description="FAD dependent oxidoreductase" evidence="3">
    <location>
        <begin position="22"/>
        <end position="361"/>
    </location>
</feature>
<feature type="region of interest" description="Disordered" evidence="2">
    <location>
        <begin position="1"/>
        <end position="20"/>
    </location>
</feature>
<dbReference type="Proteomes" id="UP001056383">
    <property type="component" value="Chromosome"/>
</dbReference>
<dbReference type="Pfam" id="PF01266">
    <property type="entry name" value="DAO"/>
    <property type="match status" value="1"/>
</dbReference>
<dbReference type="Gene3D" id="3.50.50.60">
    <property type="entry name" value="FAD/NAD(P)-binding domain"/>
    <property type="match status" value="1"/>
</dbReference>
<evidence type="ECO:0000313" key="5">
    <source>
        <dbReference type="Proteomes" id="UP001056383"/>
    </source>
</evidence>
<evidence type="ECO:0000259" key="3">
    <source>
        <dbReference type="Pfam" id="PF01266"/>
    </source>
</evidence>